<keyword evidence="2 4" id="KW-0808">Transferase</keyword>
<dbReference type="Gene3D" id="3.40.50.150">
    <property type="entry name" value="Vaccinia Virus protein VP39"/>
    <property type="match status" value="1"/>
</dbReference>
<dbReference type="Pfam" id="PF05958">
    <property type="entry name" value="tRNA_U5-meth_tr"/>
    <property type="match status" value="1"/>
</dbReference>
<dbReference type="NCBIfam" id="TIGR00479">
    <property type="entry name" value="rumA"/>
    <property type="match status" value="1"/>
</dbReference>
<protein>
    <submittedName>
        <fullName evidence="7">RNA methyltransferase</fullName>
    </submittedName>
</protein>
<keyword evidence="9" id="KW-1185">Reference proteome</keyword>
<dbReference type="InterPro" id="IPR029063">
    <property type="entry name" value="SAM-dependent_MTases_sf"/>
</dbReference>
<keyword evidence="3 4" id="KW-0949">S-adenosyl-L-methionine</keyword>
<dbReference type="PROSITE" id="PS50926">
    <property type="entry name" value="TRAM"/>
    <property type="match status" value="1"/>
</dbReference>
<comment type="caution">
    <text evidence="7">The sequence shown here is derived from an EMBL/GenBank/DDBJ whole genome shotgun (WGS) entry which is preliminary data.</text>
</comment>
<dbReference type="Proteomes" id="UP000051751">
    <property type="component" value="Unassembled WGS sequence"/>
</dbReference>
<dbReference type="Pfam" id="PF01938">
    <property type="entry name" value="TRAM"/>
    <property type="match status" value="1"/>
</dbReference>
<dbReference type="PROSITE" id="PS51687">
    <property type="entry name" value="SAM_MT_RNA_M5U"/>
    <property type="match status" value="1"/>
</dbReference>
<keyword evidence="1 4" id="KW-0489">Methyltransferase</keyword>
<dbReference type="GO" id="GO:0070041">
    <property type="term" value="F:rRNA (uridine-C5-)-methyltransferase activity"/>
    <property type="evidence" value="ECO:0007669"/>
    <property type="project" value="UniProtKB-ARBA"/>
</dbReference>
<dbReference type="PROSITE" id="PS01231">
    <property type="entry name" value="TRMA_2"/>
    <property type="match status" value="1"/>
</dbReference>
<evidence type="ECO:0000313" key="8">
    <source>
        <dbReference type="EMBL" id="KRN31898.1"/>
    </source>
</evidence>
<dbReference type="CDD" id="cd02440">
    <property type="entry name" value="AdoMet_MTases"/>
    <property type="match status" value="1"/>
</dbReference>
<dbReference type="PATRIC" id="fig|81857.3.peg.1407"/>
<dbReference type="InterPro" id="IPR012340">
    <property type="entry name" value="NA-bd_OB-fold"/>
</dbReference>
<accession>A0A0R2FUA5</accession>
<dbReference type="GO" id="GO:0070475">
    <property type="term" value="P:rRNA base methylation"/>
    <property type="evidence" value="ECO:0007669"/>
    <property type="project" value="TreeGrafter"/>
</dbReference>
<sequence>MKPVQSTVHVGQRLPLSIKRLGINGEGIGYYQHKIVFVPGALPHEEIVAEITDVAERFLRGKVHRIRKASKERVQPRNSEFGQVGGIELEDLAYPAQLRFKRDVIIQALQKFRPDHYGDIKILPTMGMDDPYGYRNKAQFQVREQDGHLSAGLYKEHSHDLVDLPSFATQMPGTLHVIRTLLPILTDLGMPIYNEQAHSGILKTLVVRESQATGELQLTFITNSKKLPRKRDLLAAIHAQLPQVVSVLQNFNPGETSLIWGTETKLLAGKETITEKLNGITFELSARAFFQMNPAQTARLYELVSDALDLTPDENLVDAYCGVGTIGLSLAHDAKEVRGMDTTPESIADAQKNAQLNGVLNARYEVGSAEVLLPQWLKEGFQMDALVVDPPRTGLDRSLIDTILKSQPRKFVYVSCNPSTLARDLVQLSQDYRVDFIQPIDMFPQTARVEALVKLVHK</sequence>
<dbReference type="SUPFAM" id="SSF53335">
    <property type="entry name" value="S-adenosyl-L-methionine-dependent methyltransferases"/>
    <property type="match status" value="1"/>
</dbReference>
<dbReference type="PROSITE" id="PS01230">
    <property type="entry name" value="TRMA_1"/>
    <property type="match status" value="1"/>
</dbReference>
<feature type="active site" description="Nucleophile" evidence="4">
    <location>
        <position position="416"/>
    </location>
</feature>
<dbReference type="InterPro" id="IPR030390">
    <property type="entry name" value="MeTrfase_TrmA_AS"/>
</dbReference>
<feature type="binding site" evidence="4">
    <location>
        <position position="389"/>
    </location>
    <ligand>
        <name>S-adenosyl-L-methionine</name>
        <dbReference type="ChEBI" id="CHEBI:59789"/>
    </ligand>
</feature>
<dbReference type="InterPro" id="IPR030391">
    <property type="entry name" value="MeTrfase_TrmA_CS"/>
</dbReference>
<evidence type="ECO:0000256" key="2">
    <source>
        <dbReference type="ARBA" id="ARBA00022679"/>
    </source>
</evidence>
<evidence type="ECO:0000256" key="3">
    <source>
        <dbReference type="ARBA" id="ARBA00022691"/>
    </source>
</evidence>
<dbReference type="AlphaFoldDB" id="A0A0R2FUA5"/>
<comment type="similarity">
    <text evidence="4">Belongs to the class I-like SAM-binding methyltransferase superfamily. RNA M5U methyltransferase family.</text>
</comment>
<evidence type="ECO:0000256" key="4">
    <source>
        <dbReference type="PROSITE-ProRule" id="PRU01024"/>
    </source>
</evidence>
<organism evidence="7 10">
    <name type="scientific">Lactobacillus selangorensis</name>
    <dbReference type="NCBI Taxonomy" id="81857"/>
    <lineage>
        <taxon>Bacteria</taxon>
        <taxon>Bacillati</taxon>
        <taxon>Bacillota</taxon>
        <taxon>Bacilli</taxon>
        <taxon>Lactobacillales</taxon>
        <taxon>Lactobacillaceae</taxon>
        <taxon>Lactobacillus</taxon>
    </lineage>
</organism>
<evidence type="ECO:0000256" key="5">
    <source>
        <dbReference type="PROSITE-ProRule" id="PRU10015"/>
    </source>
</evidence>
<dbReference type="PANTHER" id="PTHR11061:SF45">
    <property type="match status" value="1"/>
</dbReference>
<feature type="binding site" evidence="4">
    <location>
        <position position="291"/>
    </location>
    <ligand>
        <name>S-adenosyl-L-methionine</name>
        <dbReference type="ChEBI" id="CHEBI:59789"/>
    </ligand>
</feature>
<gene>
    <name evidence="7" type="ORF">IV38_GL001397</name>
    <name evidence="8" type="ORF">IV40_GL001184</name>
</gene>
<dbReference type="EMBL" id="JQAZ01000003">
    <property type="protein sequence ID" value="KRN31898.1"/>
    <property type="molecule type" value="Genomic_DNA"/>
</dbReference>
<dbReference type="STRING" id="81857.IV38_GL001397"/>
<dbReference type="InterPro" id="IPR002792">
    <property type="entry name" value="TRAM_dom"/>
</dbReference>
<dbReference type="SUPFAM" id="SSF50249">
    <property type="entry name" value="Nucleic acid-binding proteins"/>
    <property type="match status" value="1"/>
</dbReference>
<dbReference type="InterPro" id="IPR010280">
    <property type="entry name" value="U5_MeTrfase_fam"/>
</dbReference>
<dbReference type="EMBL" id="JQAT01000003">
    <property type="protein sequence ID" value="KRN28397.1"/>
    <property type="molecule type" value="Genomic_DNA"/>
</dbReference>
<dbReference type="FunFam" id="2.40.50.1070:FF:000003">
    <property type="entry name" value="23S rRNA (Uracil-5-)-methyltransferase RumA"/>
    <property type="match status" value="1"/>
</dbReference>
<evidence type="ECO:0000259" key="6">
    <source>
        <dbReference type="PROSITE" id="PS50926"/>
    </source>
</evidence>
<dbReference type="FunFam" id="3.40.50.150:FF:000009">
    <property type="entry name" value="23S rRNA (Uracil(1939)-C(5))-methyltransferase RlmD"/>
    <property type="match status" value="1"/>
</dbReference>
<evidence type="ECO:0000256" key="1">
    <source>
        <dbReference type="ARBA" id="ARBA00022603"/>
    </source>
</evidence>
<dbReference type="OrthoDB" id="9804590at2"/>
<feature type="active site" evidence="5">
    <location>
        <position position="416"/>
    </location>
</feature>
<dbReference type="FunFam" id="2.40.50.140:FF:000097">
    <property type="entry name" value="23S rRNA (uracil(1939)-C(5))-methyltransferase RlmD"/>
    <property type="match status" value="1"/>
</dbReference>
<feature type="domain" description="TRAM" evidence="6">
    <location>
        <begin position="7"/>
        <end position="65"/>
    </location>
</feature>
<dbReference type="Gene3D" id="2.40.50.1070">
    <property type="match status" value="1"/>
</dbReference>
<dbReference type="RefSeq" id="WP_057769358.1">
    <property type="nucleotide sequence ID" value="NZ_JQAT01000003.1"/>
</dbReference>
<feature type="binding site" evidence="4">
    <location>
        <position position="341"/>
    </location>
    <ligand>
        <name>S-adenosyl-L-methionine</name>
        <dbReference type="ChEBI" id="CHEBI:59789"/>
    </ligand>
</feature>
<reference evidence="9 10" key="1">
    <citation type="journal article" date="2015" name="Genome Announc.">
        <title>Expanding the biotechnology potential of lactobacilli through comparative genomics of 213 strains and associated genera.</title>
        <authorList>
            <person name="Sun Z."/>
            <person name="Harris H.M."/>
            <person name="McCann A."/>
            <person name="Guo C."/>
            <person name="Argimon S."/>
            <person name="Zhang W."/>
            <person name="Yang X."/>
            <person name="Jeffery I.B."/>
            <person name="Cooney J.C."/>
            <person name="Kagawa T.F."/>
            <person name="Liu W."/>
            <person name="Song Y."/>
            <person name="Salvetti E."/>
            <person name="Wrobel A."/>
            <person name="Rasinkangas P."/>
            <person name="Parkhill J."/>
            <person name="Rea M.C."/>
            <person name="O'Sullivan O."/>
            <person name="Ritari J."/>
            <person name="Douillard F.P."/>
            <person name="Paul Ross R."/>
            <person name="Yang R."/>
            <person name="Briner A.E."/>
            <person name="Felis G.E."/>
            <person name="de Vos W.M."/>
            <person name="Barrangou R."/>
            <person name="Klaenhammer T.R."/>
            <person name="Caufield P.W."/>
            <person name="Cui Y."/>
            <person name="Zhang H."/>
            <person name="O'Toole P.W."/>
        </authorList>
    </citation>
    <scope>NUCLEOTIDE SEQUENCE [LARGE SCALE GENOMIC DNA]</scope>
    <source>
        <strain evidence="7 10">ATCC BAA-66</strain>
        <strain evidence="8 9">DSM 13344</strain>
    </source>
</reference>
<evidence type="ECO:0000313" key="9">
    <source>
        <dbReference type="Proteomes" id="UP000051645"/>
    </source>
</evidence>
<feature type="binding site" evidence="4">
    <location>
        <position position="320"/>
    </location>
    <ligand>
        <name>S-adenosyl-L-methionine</name>
        <dbReference type="ChEBI" id="CHEBI:59789"/>
    </ligand>
</feature>
<name>A0A0R2FUA5_9LACO</name>
<dbReference type="PANTHER" id="PTHR11061">
    <property type="entry name" value="RNA M5U METHYLTRANSFERASE"/>
    <property type="match status" value="1"/>
</dbReference>
<evidence type="ECO:0000313" key="7">
    <source>
        <dbReference type="EMBL" id="KRN28397.1"/>
    </source>
</evidence>
<proteinExistence type="inferred from homology"/>
<dbReference type="Gene3D" id="2.40.50.140">
    <property type="entry name" value="Nucleic acid-binding proteins"/>
    <property type="match status" value="1"/>
</dbReference>
<dbReference type="Proteomes" id="UP000051645">
    <property type="component" value="Unassembled WGS sequence"/>
</dbReference>
<evidence type="ECO:0000313" key="10">
    <source>
        <dbReference type="Proteomes" id="UP000051751"/>
    </source>
</evidence>